<keyword evidence="1" id="KW-0175">Coiled coil</keyword>
<evidence type="ECO:0000313" key="4">
    <source>
        <dbReference type="EMBL" id="KAJ8433321.1"/>
    </source>
</evidence>
<dbReference type="Gene3D" id="1.10.287.1490">
    <property type="match status" value="1"/>
</dbReference>
<dbReference type="EMBL" id="JAKOGI010000550">
    <property type="protein sequence ID" value="KAJ8433321.1"/>
    <property type="molecule type" value="Genomic_DNA"/>
</dbReference>
<comment type="caution">
    <text evidence="4">The sequence shown here is derived from an EMBL/GenBank/DDBJ whole genome shotgun (WGS) entry which is preliminary data.</text>
</comment>
<evidence type="ECO:0000259" key="3">
    <source>
        <dbReference type="PROSITE" id="PS51840"/>
    </source>
</evidence>
<proteinExistence type="predicted"/>
<feature type="coiled-coil region" evidence="1">
    <location>
        <begin position="697"/>
        <end position="921"/>
    </location>
</feature>
<feature type="compositionally biased region" description="Basic and acidic residues" evidence="2">
    <location>
        <begin position="162"/>
        <end position="175"/>
    </location>
</feature>
<dbReference type="PROSITE" id="PS51840">
    <property type="entry name" value="C2_NT"/>
    <property type="match status" value="1"/>
</dbReference>
<protein>
    <recommendedName>
        <fullName evidence="3">C2 NT-type domain-containing protein</fullName>
    </recommendedName>
</protein>
<reference evidence="4" key="1">
    <citation type="submission" date="2022-04" db="EMBL/GenBank/DDBJ databases">
        <title>Carnegiea gigantea Genome sequencing and assembly v2.</title>
        <authorList>
            <person name="Copetti D."/>
            <person name="Sanderson M.J."/>
            <person name="Burquez A."/>
            <person name="Wojciechowski M.F."/>
        </authorList>
    </citation>
    <scope>NUCLEOTIDE SEQUENCE</scope>
    <source>
        <strain evidence="4">SGP5-SGP5p</strain>
        <tissue evidence="4">Aerial part</tissue>
    </source>
</reference>
<feature type="coiled-coil region" evidence="1">
    <location>
        <begin position="1285"/>
        <end position="1376"/>
    </location>
</feature>
<dbReference type="PANTHER" id="PTHR47270">
    <property type="entry name" value="PROTEIN MLP1-LIKE"/>
    <property type="match status" value="1"/>
</dbReference>
<name>A0A9Q1Q9L6_9CARY</name>
<evidence type="ECO:0000256" key="1">
    <source>
        <dbReference type="SAM" id="Coils"/>
    </source>
</evidence>
<accession>A0A9Q1Q9L6</accession>
<feature type="compositionally biased region" description="Polar residues" evidence="2">
    <location>
        <begin position="183"/>
        <end position="197"/>
    </location>
</feature>
<feature type="coiled-coil region" evidence="1">
    <location>
        <begin position="1123"/>
        <end position="1251"/>
    </location>
</feature>
<evidence type="ECO:0000256" key="2">
    <source>
        <dbReference type="SAM" id="MobiDB-lite"/>
    </source>
</evidence>
<dbReference type="OrthoDB" id="658575at2759"/>
<dbReference type="InterPro" id="IPR019448">
    <property type="entry name" value="NT-C2"/>
</dbReference>
<dbReference type="PANTHER" id="PTHR47270:SF13">
    <property type="entry name" value="HEAVY CHAIN-LIKE PROTEIN, PUTATIVE-RELATED"/>
    <property type="match status" value="1"/>
</dbReference>
<feature type="domain" description="C2 NT-type" evidence="3">
    <location>
        <begin position="6"/>
        <end position="142"/>
    </location>
</feature>
<feature type="compositionally biased region" description="Polar residues" evidence="2">
    <location>
        <begin position="218"/>
        <end position="227"/>
    </location>
</feature>
<feature type="region of interest" description="Disordered" evidence="2">
    <location>
        <begin position="456"/>
        <end position="477"/>
    </location>
</feature>
<dbReference type="Pfam" id="PF10358">
    <property type="entry name" value="NT-C2"/>
    <property type="match status" value="1"/>
</dbReference>
<evidence type="ECO:0000313" key="5">
    <source>
        <dbReference type="Proteomes" id="UP001153076"/>
    </source>
</evidence>
<gene>
    <name evidence="4" type="ORF">Cgig2_012889</name>
</gene>
<keyword evidence="5" id="KW-1185">Reference proteome</keyword>
<organism evidence="4 5">
    <name type="scientific">Carnegiea gigantea</name>
    <dbReference type="NCBI Taxonomy" id="171969"/>
    <lineage>
        <taxon>Eukaryota</taxon>
        <taxon>Viridiplantae</taxon>
        <taxon>Streptophyta</taxon>
        <taxon>Embryophyta</taxon>
        <taxon>Tracheophyta</taxon>
        <taxon>Spermatophyta</taxon>
        <taxon>Magnoliopsida</taxon>
        <taxon>eudicotyledons</taxon>
        <taxon>Gunneridae</taxon>
        <taxon>Pentapetalae</taxon>
        <taxon>Caryophyllales</taxon>
        <taxon>Cactineae</taxon>
        <taxon>Cactaceae</taxon>
        <taxon>Cactoideae</taxon>
        <taxon>Echinocereeae</taxon>
        <taxon>Carnegiea</taxon>
    </lineage>
</organism>
<feature type="coiled-coil region" evidence="1">
    <location>
        <begin position="972"/>
        <end position="1084"/>
    </location>
</feature>
<feature type="region of interest" description="Disordered" evidence="2">
    <location>
        <begin position="147"/>
        <end position="299"/>
    </location>
</feature>
<dbReference type="Proteomes" id="UP001153076">
    <property type="component" value="Unassembled WGS sequence"/>
</dbReference>
<sequence length="1380" mass="156183">MFKLNKHKSDKYRDKFDFKFSNFQAIQVPKGWDRLFVSLVSVETGKTIAKSGKASVRNGTCRWTETFSESIFISQENVDSEELEGGHFKFVVAMGSSRSGILGEVSVNLGDHASSKTANTLTLQLNKCNYSTSLQFRIQCLTPKAKYRDAQSRETNINVEHGSSDHDDMEAKSDASDGAFSRSAGSTSSNHLESASISRGAFSREPSVSASEPRHSFESTGASSGNNLLGAVNDNIERQDSIGSQNSGPSYSFNAGNDNRSDNSSFHSRALDSLGPNGHKKEPNSNAMSSPSFHGGSPKDLLEAAEVTIEELRAEARMWERNAKKLMLDVDALKKDLSDQSRNQETLNMELSASHQECNGLKQEIKHLKSLLEEFTKKQNAEEDLKLQAKDMDEAQHEMEEEIMFLRESNASLNEQLQKTQESNVELLTILQELEGIVETQKLEIQNLSSEKLKLEESAKLGPSEDADSGDSNPEGIDDIKLQLQQLQETQEELESAILELESTVEQKDSEIEMERELRMDAESKWKIKVAAQEGEIMKLEAKLSEAIKERRGGELEVETGDETDSGKEIEFLRTKVQELEHECNELTEENLQLHVKLKGPVKDLSSDDSVDSSCGSPDCTCGPKVSKLRTQLLKLKQELRDKVPNDGDKLQHSPELINSQANGTNFHALDKPETIDADTTREMANKACEVEGLTSVNFKEEAIEVLRKQLSTLENQISSLHEENRMLQESLETEKTYSAESLEEQKKKVVMLERLSSELEKGKEEVEQQLSELEKENMQLTDRISALEAQLRYLTNEKEACQLELQDSKSQVMNLRDEVKRLESDIEAQKVDMKQKMQDLQNRWLEAQEECEYLKQANPKLQITAENLIEEITSLQKYNGELKRQNNELVTRYSAMESQLRESTARFSECSEKVEALEAEFSLMAEEFSLKEKSLKSEFDSLVTADKEYKEKLMQENISLNNMYSQKVVEVEKVQRELVHLIDQISLVNNEQSSDAMLELSTLRTEKAKLEVSLQQLQRQFVRSESKLSESEAKAQELTRELKVSRQKQEALMADHDKVLKLLENIKSNEAKHKSTIAELEKNLKASGYERLQLAEEVCSLKEQLQRATSLQGEVLTLKSSLNNAKFESEKAKTTLDLLRDEHEKLKSEKDFLAQKISGMQKALSGLEECQRSKMTLEEKVLRLEGDLAAREALSVQDAELKFELNKVKRANGELQRKIKHLEQDQEDHLKKVKALEEQLKRKNQGIEDDVNSVSNPSDLDESTCTLPYGGDTKQLSGDSGAANADYLSEIQTLENELAEALEANEMYKSQLRRFLSEEEKNSGNPKSGDGFDVSALEAELRDLREKYFQMSLKYAEVEAQREELVLKLKNTNNKRRWF</sequence>
<feature type="compositionally biased region" description="Polar residues" evidence="2">
    <location>
        <begin position="241"/>
        <end position="267"/>
    </location>
</feature>